<reference evidence="1" key="1">
    <citation type="submission" date="2023-02" db="EMBL/GenBank/DDBJ databases">
        <title>A novel hydrolase synthesized by Rhodococcus erythropolis HQ is responsible for the detoxification of Zearalenone.</title>
        <authorList>
            <person name="Hu J."/>
            <person name="Xu J."/>
        </authorList>
    </citation>
    <scope>NUCLEOTIDE SEQUENCE</scope>
    <source>
        <strain evidence="1">HQ</strain>
    </source>
</reference>
<protein>
    <submittedName>
        <fullName evidence="1">Uncharacterized protein</fullName>
    </submittedName>
</protein>
<dbReference type="AlphaFoldDB" id="A0AAW6LTF5"/>
<evidence type="ECO:0000313" key="1">
    <source>
        <dbReference type="EMBL" id="MDE8647195.1"/>
    </source>
</evidence>
<accession>A0AAW6LTF5</accession>
<name>A0AAW6LTF5_RHOSG</name>
<comment type="caution">
    <text evidence="1">The sequence shown here is derived from an EMBL/GenBank/DDBJ whole genome shotgun (WGS) entry which is preliminary data.</text>
</comment>
<evidence type="ECO:0000313" key="2">
    <source>
        <dbReference type="Proteomes" id="UP001217325"/>
    </source>
</evidence>
<dbReference type="EMBL" id="JARDXE010000012">
    <property type="protein sequence ID" value="MDE8647195.1"/>
    <property type="molecule type" value="Genomic_DNA"/>
</dbReference>
<proteinExistence type="predicted"/>
<sequence>MPETEAKRSNRRLIAIAALAVVLLVQGAYSFGVRPEPYPTIRMPSFGGVPNADGEFSGSGLDITLHYTDGSTISPNPVDLAGDIRYSSARASLDYAFRPSGAGDRNTRTADPELVEWLRNRSVEVGSGAIPDSIEFCWRKTIIDITDGTDASTDPCETTRVDL</sequence>
<dbReference type="RefSeq" id="WP_020969946.1">
    <property type="nucleotide sequence ID" value="NZ_AP026691.1"/>
</dbReference>
<dbReference type="Proteomes" id="UP001217325">
    <property type="component" value="Unassembled WGS sequence"/>
</dbReference>
<gene>
    <name evidence="1" type="ORF">PXH69_19695</name>
</gene>
<organism evidence="1 2">
    <name type="scientific">Rhodococcus qingshengii</name>
    <dbReference type="NCBI Taxonomy" id="334542"/>
    <lineage>
        <taxon>Bacteria</taxon>
        <taxon>Bacillati</taxon>
        <taxon>Actinomycetota</taxon>
        <taxon>Actinomycetes</taxon>
        <taxon>Mycobacteriales</taxon>
        <taxon>Nocardiaceae</taxon>
        <taxon>Rhodococcus</taxon>
        <taxon>Rhodococcus erythropolis group</taxon>
    </lineage>
</organism>